<proteinExistence type="predicted"/>
<name>A0ABR5BNY0_9TREE</name>
<accession>A0ABR5BNY0</accession>
<evidence type="ECO:0000313" key="1">
    <source>
        <dbReference type="EMBL" id="KIR77356.1"/>
    </source>
</evidence>
<reference evidence="1 2" key="1">
    <citation type="submission" date="2015-01" db="EMBL/GenBank/DDBJ databases">
        <title>The Genome Sequence of Cryptococcus gattii EJB2.</title>
        <authorList>
            <consortium name="The Broad Institute Genomics Platform"/>
            <person name="Cuomo C."/>
            <person name="Litvintseva A."/>
            <person name="Chen Y."/>
            <person name="Heitman J."/>
            <person name="Sun S."/>
            <person name="Springer D."/>
            <person name="Dromer F."/>
            <person name="Young S."/>
            <person name="Zeng Q."/>
            <person name="Gargeya S."/>
            <person name="Abouelleil A."/>
            <person name="Alvarado L."/>
            <person name="Chapman S.B."/>
            <person name="Gainer-Dewar J."/>
            <person name="Goldberg J."/>
            <person name="Griggs A."/>
            <person name="Gujja S."/>
            <person name="Hansen M."/>
            <person name="Howarth C."/>
            <person name="Imamovic A."/>
            <person name="Larimer J."/>
            <person name="Murphy C."/>
            <person name="Naylor J."/>
            <person name="Pearson M."/>
            <person name="Priest M."/>
            <person name="Roberts A."/>
            <person name="Saif S."/>
            <person name="Shea T."/>
            <person name="Sykes S."/>
            <person name="Wortman J."/>
            <person name="Nusbaum C."/>
            <person name="Birren B."/>
        </authorList>
    </citation>
    <scope>NUCLEOTIDE SEQUENCE [LARGE SCALE GENOMIC DNA]</scope>
    <source>
        <strain evidence="1 2">EJB2</strain>
    </source>
</reference>
<protein>
    <submittedName>
        <fullName evidence="1">Uncharacterized protein</fullName>
    </submittedName>
</protein>
<dbReference type="Proteomes" id="UP000054272">
    <property type="component" value="Unassembled WGS sequence"/>
</dbReference>
<organism evidence="1 2">
    <name type="scientific">Cryptococcus gattii EJB2</name>
    <dbReference type="NCBI Taxonomy" id="1296103"/>
    <lineage>
        <taxon>Eukaryota</taxon>
        <taxon>Fungi</taxon>
        <taxon>Dikarya</taxon>
        <taxon>Basidiomycota</taxon>
        <taxon>Agaricomycotina</taxon>
        <taxon>Tremellomycetes</taxon>
        <taxon>Tremellales</taxon>
        <taxon>Cryptococcaceae</taxon>
        <taxon>Cryptococcus</taxon>
        <taxon>Cryptococcus gattii species complex</taxon>
    </lineage>
</organism>
<dbReference type="EMBL" id="KN848752">
    <property type="protein sequence ID" value="KIR77356.1"/>
    <property type="molecule type" value="Genomic_DNA"/>
</dbReference>
<keyword evidence="2" id="KW-1185">Reference proteome</keyword>
<sequence>MWLLEIRALRDTGGPSIPVALKISHLAYCLEQEDLGSGGGLSNICVYPSFDQRDY</sequence>
<gene>
    <name evidence="1" type="ORF">I306_05550</name>
</gene>
<evidence type="ECO:0000313" key="2">
    <source>
        <dbReference type="Proteomes" id="UP000054272"/>
    </source>
</evidence>